<evidence type="ECO:0000256" key="4">
    <source>
        <dbReference type="ARBA" id="ARBA00023002"/>
    </source>
</evidence>
<dbReference type="Pfam" id="PF14759">
    <property type="entry name" value="Reductase_C"/>
    <property type="match status" value="1"/>
</dbReference>
<dbReference type="InterPro" id="IPR028202">
    <property type="entry name" value="Reductase_C"/>
</dbReference>
<evidence type="ECO:0000259" key="5">
    <source>
        <dbReference type="Pfam" id="PF07992"/>
    </source>
</evidence>
<evidence type="ECO:0000313" key="7">
    <source>
        <dbReference type="EMBL" id="BBY04322.1"/>
    </source>
</evidence>
<dbReference type="InterPro" id="IPR050446">
    <property type="entry name" value="FAD-oxidoreductase/Apoptosis"/>
</dbReference>
<evidence type="ECO:0000256" key="3">
    <source>
        <dbReference type="ARBA" id="ARBA00022827"/>
    </source>
</evidence>
<evidence type="ECO:0000313" key="8">
    <source>
        <dbReference type="Proteomes" id="UP000466632"/>
    </source>
</evidence>
<dbReference type="KEGG" id="mseo:MSEO_48210"/>
<reference evidence="7 8" key="1">
    <citation type="journal article" date="2019" name="Emerg. Microbes Infect.">
        <title>Comprehensive subspecies identification of 175 nontuberculous mycobacteria species based on 7547 genomic profiles.</title>
        <authorList>
            <person name="Matsumoto Y."/>
            <person name="Kinjo T."/>
            <person name="Motooka D."/>
            <person name="Nabeya D."/>
            <person name="Jung N."/>
            <person name="Uechi K."/>
            <person name="Horii T."/>
            <person name="Iida T."/>
            <person name="Fujita J."/>
            <person name="Nakamura S."/>
        </authorList>
    </citation>
    <scope>NUCLEOTIDE SEQUENCE [LARGE SCALE GENOMIC DNA]</scope>
    <source>
        <strain evidence="7 8">JCM 16018</strain>
    </source>
</reference>
<accession>A0A7I7P8B7</accession>
<dbReference type="PANTHER" id="PTHR43557">
    <property type="entry name" value="APOPTOSIS-INDUCING FACTOR 1"/>
    <property type="match status" value="1"/>
</dbReference>
<dbReference type="PANTHER" id="PTHR43557:SF2">
    <property type="entry name" value="RIESKE DOMAIN-CONTAINING PROTEIN-RELATED"/>
    <property type="match status" value="1"/>
</dbReference>
<dbReference type="SUPFAM" id="SSF51905">
    <property type="entry name" value="FAD/NAD(P)-binding domain"/>
    <property type="match status" value="2"/>
</dbReference>
<keyword evidence="2" id="KW-0285">Flavoprotein</keyword>
<keyword evidence="3" id="KW-0274">FAD</keyword>
<dbReference type="InterPro" id="IPR023753">
    <property type="entry name" value="FAD/NAD-binding_dom"/>
</dbReference>
<dbReference type="Pfam" id="PF07992">
    <property type="entry name" value="Pyr_redox_2"/>
    <property type="match status" value="1"/>
</dbReference>
<keyword evidence="8" id="KW-1185">Reference proteome</keyword>
<dbReference type="InterPro" id="IPR016156">
    <property type="entry name" value="FAD/NAD-linked_Rdtase_dimer_sf"/>
</dbReference>
<dbReference type="InterPro" id="IPR036188">
    <property type="entry name" value="FAD/NAD-bd_sf"/>
</dbReference>
<dbReference type="EMBL" id="AP022582">
    <property type="protein sequence ID" value="BBY04322.1"/>
    <property type="molecule type" value="Genomic_DNA"/>
</dbReference>
<gene>
    <name evidence="7" type="ORF">MSEO_48210</name>
</gene>
<dbReference type="GO" id="GO:0016651">
    <property type="term" value="F:oxidoreductase activity, acting on NAD(P)H"/>
    <property type="evidence" value="ECO:0007669"/>
    <property type="project" value="TreeGrafter"/>
</dbReference>
<dbReference type="GO" id="GO:0005737">
    <property type="term" value="C:cytoplasm"/>
    <property type="evidence" value="ECO:0007669"/>
    <property type="project" value="TreeGrafter"/>
</dbReference>
<dbReference type="Proteomes" id="UP000466632">
    <property type="component" value="Chromosome"/>
</dbReference>
<evidence type="ECO:0000256" key="2">
    <source>
        <dbReference type="ARBA" id="ARBA00022630"/>
    </source>
</evidence>
<name>A0A7I7P8B7_9MYCO</name>
<feature type="domain" description="FAD/NAD(P)-binding" evidence="5">
    <location>
        <begin position="1"/>
        <end position="289"/>
    </location>
</feature>
<organism evidence="7 8">
    <name type="scientific">Mycobacterium seoulense</name>
    <dbReference type="NCBI Taxonomy" id="386911"/>
    <lineage>
        <taxon>Bacteria</taxon>
        <taxon>Bacillati</taxon>
        <taxon>Actinomycetota</taxon>
        <taxon>Actinomycetes</taxon>
        <taxon>Mycobacteriales</taxon>
        <taxon>Mycobacteriaceae</taxon>
        <taxon>Mycobacterium</taxon>
    </lineage>
</organism>
<sequence>MIVGGGLAAARTAEQLRRSEYAGRVTIISDEVHVPYDRPPLSKEVLRKEVDDVALKPREWYDENNITLRLGAAATGLDTTAQTVTLADGSEIGYDELVIATGLVPRRIPTLPDLEGIRVLRTFDESMALREHASAAERAVVIGAGFIGCEVAASLRSLGVDVVLVEPQPTPLASVLGERIGELVARLHRAEGVDVRLGVGVTEVRGDTRVDTVVLTDGTELAADLVVIGIGSHPATGWLEGSGIEVDNGVLCDEAGRTSAPHVWALGDVASWRDATGHQARVEHWSNVADQTRVVVPAMLGQDVSSAVVVPYFWSDQYDVKIQCLGEPEATDTVHLIEDDGRKFLAYYERDGVLVGVVGGGMPGKVMKVRAKIAAGAPISDVLG</sequence>
<dbReference type="PRINTS" id="PR00368">
    <property type="entry name" value="FADPNR"/>
</dbReference>
<proteinExistence type="predicted"/>
<evidence type="ECO:0000256" key="1">
    <source>
        <dbReference type="ARBA" id="ARBA00001974"/>
    </source>
</evidence>
<protein>
    <submittedName>
        <fullName evidence="7">Ferredoxin reductase</fullName>
    </submittedName>
</protein>
<feature type="domain" description="Reductase C-terminal" evidence="6">
    <location>
        <begin position="312"/>
        <end position="380"/>
    </location>
</feature>
<dbReference type="Gene3D" id="3.30.390.30">
    <property type="match status" value="1"/>
</dbReference>
<keyword evidence="4" id="KW-0560">Oxidoreductase</keyword>
<evidence type="ECO:0000259" key="6">
    <source>
        <dbReference type="Pfam" id="PF14759"/>
    </source>
</evidence>
<dbReference type="AlphaFoldDB" id="A0A7I7P8B7"/>
<dbReference type="PRINTS" id="PR00411">
    <property type="entry name" value="PNDRDTASEI"/>
</dbReference>
<dbReference type="SUPFAM" id="SSF55424">
    <property type="entry name" value="FAD/NAD-linked reductases, dimerisation (C-terminal) domain"/>
    <property type="match status" value="1"/>
</dbReference>
<comment type="cofactor">
    <cofactor evidence="1">
        <name>FAD</name>
        <dbReference type="ChEBI" id="CHEBI:57692"/>
    </cofactor>
</comment>
<dbReference type="Gene3D" id="3.50.50.60">
    <property type="entry name" value="FAD/NAD(P)-binding domain"/>
    <property type="match status" value="2"/>
</dbReference>